<dbReference type="EC" id="2.7.7.13" evidence="3"/>
<dbReference type="NCBIfam" id="TIGR01479">
    <property type="entry name" value="GMP_PMI"/>
    <property type="match status" value="1"/>
</dbReference>
<dbReference type="GO" id="GO:0000271">
    <property type="term" value="P:polysaccharide biosynthetic process"/>
    <property type="evidence" value="ECO:0007669"/>
    <property type="project" value="InterPro"/>
</dbReference>
<dbReference type="Gene3D" id="3.90.550.10">
    <property type="entry name" value="Spore Coat Polysaccharide Biosynthesis Protein SpsA, Chain A"/>
    <property type="match status" value="1"/>
</dbReference>
<organism evidence="13">
    <name type="scientific">Klebsiella pneumoniae</name>
    <dbReference type="NCBI Taxonomy" id="573"/>
    <lineage>
        <taxon>Bacteria</taxon>
        <taxon>Pseudomonadati</taxon>
        <taxon>Pseudomonadota</taxon>
        <taxon>Gammaproteobacteria</taxon>
        <taxon>Enterobacterales</taxon>
        <taxon>Enterobacteriaceae</taxon>
        <taxon>Klebsiella/Raoultella group</taxon>
        <taxon>Klebsiella</taxon>
        <taxon>Klebsiella pneumoniae complex</taxon>
    </lineage>
</organism>
<dbReference type="PANTHER" id="PTHR46390">
    <property type="entry name" value="MANNOSE-1-PHOSPHATE GUANYLYLTRANSFERASE"/>
    <property type="match status" value="1"/>
</dbReference>
<dbReference type="InterPro" id="IPR051161">
    <property type="entry name" value="Mannose-6P_isomerase_type2"/>
</dbReference>
<dbReference type="Pfam" id="PF00483">
    <property type="entry name" value="NTP_transferase"/>
    <property type="match status" value="1"/>
</dbReference>
<dbReference type="Pfam" id="PF22640">
    <property type="entry name" value="ManC_GMP_beta-helix"/>
    <property type="match status" value="1"/>
</dbReference>
<dbReference type="FunFam" id="2.60.120.10:FF:000032">
    <property type="entry name" value="Mannose-1-phosphate guanylyltransferase/mannose-6-phosphate isomerase"/>
    <property type="match status" value="1"/>
</dbReference>
<sequence length="476" mass="53461">MDMILPVIMAGGTGSRLWPKSRERFPKQFLRLHGQQSMLQETVTRLEGLDVNEPLVICNEQHRFLVAEQLRQLNKLSNNIILEPIGRNTAPAIALAAFSAIQKNENEDPLLLVLAADHIIDNTDSFHKAVLDAVPYANAGKLVTFGIVPTGPETGYGYIQRGTSIGTENEQAFEVGRFVEKPDLEVATRYLASGQYYWNSGMFLFRAKRYLEELATYRHDIYSACKQAMEHLEPDSQQDFIRVDQEAFTACPDESVDYAVMEKTSSAIVVPLDAGWNDVGSWSALWEVNEKDANGNALSGDIFTHDVTSCYINSEEQLVAAIGVNNLVIVSTKDAVLVIDKSKVQDVKKAVEFLKDKARREYRLHRETYSPWGKNDQIVSTTRYYINKITVKPGGKFSLQMHHHRAEHWIILSGTAQVTLNEKSFLLTENQSTFIPAGATHMLENPGKIPLELLEIQSGSYLGEDDIIRIKDHYGI</sequence>
<dbReference type="CDD" id="cd02509">
    <property type="entry name" value="GDP-M1P_Guanylyltransferase"/>
    <property type="match status" value="1"/>
</dbReference>
<dbReference type="InterPro" id="IPR006375">
    <property type="entry name" value="Man1P_GuaTrfase/Man6P_Isoase"/>
</dbReference>
<dbReference type="Pfam" id="PF01050">
    <property type="entry name" value="MannoseP_isomer"/>
    <property type="match status" value="1"/>
</dbReference>
<dbReference type="FunFam" id="3.90.550.10:FF:000046">
    <property type="entry name" value="Mannose-1-phosphate guanylyltransferase (GDP)"/>
    <property type="match status" value="1"/>
</dbReference>
<feature type="domain" description="MannoseP isomerase/GMP-like beta-helix" evidence="12">
    <location>
        <begin position="306"/>
        <end position="353"/>
    </location>
</feature>
<evidence type="ECO:0000259" key="10">
    <source>
        <dbReference type="Pfam" id="PF00483"/>
    </source>
</evidence>
<evidence type="ECO:0000259" key="11">
    <source>
        <dbReference type="Pfam" id="PF01050"/>
    </source>
</evidence>
<keyword evidence="6" id="KW-0547">Nucleotide-binding</keyword>
<keyword evidence="5 13" id="KW-0548">Nucleotidyltransferase</keyword>
<evidence type="ECO:0000256" key="5">
    <source>
        <dbReference type="ARBA" id="ARBA00022695"/>
    </source>
</evidence>
<feature type="domain" description="Mannose-6-phosphate isomerase type II C-terminal" evidence="11">
    <location>
        <begin position="358"/>
        <end position="472"/>
    </location>
</feature>
<dbReference type="GO" id="GO:0004475">
    <property type="term" value="F:mannose-1-phosphate guanylyltransferase (GTP) activity"/>
    <property type="evidence" value="ECO:0007669"/>
    <property type="project" value="UniProtKB-EC"/>
</dbReference>
<dbReference type="SUPFAM" id="SSF51182">
    <property type="entry name" value="RmlC-like cupins"/>
    <property type="match status" value="1"/>
</dbReference>
<evidence type="ECO:0000256" key="4">
    <source>
        <dbReference type="ARBA" id="ARBA00022679"/>
    </source>
</evidence>
<gene>
    <name evidence="13" type="primary">manC</name>
    <name evidence="13" type="synonym">KL153_00011</name>
</gene>
<keyword evidence="4 13" id="KW-0808">Transferase</keyword>
<name>A0A1C3T0N8_KLEPN</name>
<evidence type="ECO:0000256" key="7">
    <source>
        <dbReference type="ARBA" id="ARBA00023134"/>
    </source>
</evidence>
<dbReference type="GO" id="GO:0009298">
    <property type="term" value="P:GDP-mannose biosynthetic process"/>
    <property type="evidence" value="ECO:0007669"/>
    <property type="project" value="UniProtKB-UniPathway"/>
</dbReference>
<dbReference type="SUPFAM" id="SSF53448">
    <property type="entry name" value="Nucleotide-diphospho-sugar transferases"/>
    <property type="match status" value="1"/>
</dbReference>
<evidence type="ECO:0000256" key="8">
    <source>
        <dbReference type="ARBA" id="ARBA00047343"/>
    </source>
</evidence>
<dbReference type="InterPro" id="IPR014710">
    <property type="entry name" value="RmlC-like_jellyroll"/>
</dbReference>
<dbReference type="GO" id="GO:0005525">
    <property type="term" value="F:GTP binding"/>
    <property type="evidence" value="ECO:0007669"/>
    <property type="project" value="UniProtKB-KW"/>
</dbReference>
<dbReference type="EMBL" id="LT603725">
    <property type="protein sequence ID" value="SCA96175.1"/>
    <property type="molecule type" value="Genomic_DNA"/>
</dbReference>
<protein>
    <recommendedName>
        <fullName evidence="3">mannose-1-phosphate guanylyltransferase</fullName>
        <ecNumber evidence="3">2.7.7.13</ecNumber>
    </recommendedName>
</protein>
<dbReference type="Gene3D" id="2.60.120.10">
    <property type="entry name" value="Jelly Rolls"/>
    <property type="match status" value="1"/>
</dbReference>
<evidence type="ECO:0000256" key="9">
    <source>
        <dbReference type="RuleBase" id="RU004190"/>
    </source>
</evidence>
<reference evidence="13" key="2">
    <citation type="submission" date="2016-08" db="EMBL/GenBank/DDBJ databases">
        <title>Klebsiella loci capsule.</title>
        <authorList>
            <person name="Holt K.E."/>
            <person name="Thomson N.R."/>
        </authorList>
    </citation>
    <scope>NUCLEOTIDE SEQUENCE</scope>
    <source>
        <strain evidence="13">K280N</strain>
    </source>
</reference>
<comment type="similarity">
    <text evidence="2 9">Belongs to the mannose-6-phosphate isomerase type 2 family.</text>
</comment>
<reference evidence="13" key="1">
    <citation type="submission" date="2016-07" db="EMBL/GenBank/DDBJ databases">
        <authorList>
            <person name="Informatics P."/>
        </authorList>
    </citation>
    <scope>NUCLEOTIDE SEQUENCE</scope>
    <source>
        <strain evidence="13">K280N</strain>
    </source>
</reference>
<accession>A0A1C3T0N8</accession>
<dbReference type="InterPro" id="IPR054566">
    <property type="entry name" value="ManC/GMP-like_b-helix"/>
</dbReference>
<evidence type="ECO:0000256" key="1">
    <source>
        <dbReference type="ARBA" id="ARBA00004823"/>
    </source>
</evidence>
<comment type="catalytic activity">
    <reaction evidence="8">
        <text>alpha-D-mannose 1-phosphate + GTP + H(+) = GDP-alpha-D-mannose + diphosphate</text>
        <dbReference type="Rhea" id="RHEA:15229"/>
        <dbReference type="ChEBI" id="CHEBI:15378"/>
        <dbReference type="ChEBI" id="CHEBI:33019"/>
        <dbReference type="ChEBI" id="CHEBI:37565"/>
        <dbReference type="ChEBI" id="CHEBI:57527"/>
        <dbReference type="ChEBI" id="CHEBI:58409"/>
        <dbReference type="EC" id="2.7.7.13"/>
    </reaction>
</comment>
<keyword evidence="7" id="KW-0342">GTP-binding</keyword>
<dbReference type="PANTHER" id="PTHR46390:SF1">
    <property type="entry name" value="MANNOSE-1-PHOSPHATE GUANYLYLTRANSFERASE"/>
    <property type="match status" value="1"/>
</dbReference>
<dbReference type="AlphaFoldDB" id="A0A1C3T0N8"/>
<evidence type="ECO:0000256" key="2">
    <source>
        <dbReference type="ARBA" id="ARBA00006115"/>
    </source>
</evidence>
<feature type="domain" description="Nucleotidyl transferase" evidence="10">
    <location>
        <begin position="6"/>
        <end position="293"/>
    </location>
</feature>
<comment type="pathway">
    <text evidence="1">Nucleotide-sugar biosynthesis; GDP-alpha-D-mannose biosynthesis; GDP-alpha-D-mannose from alpha-D-mannose 1-phosphate (GTP route): step 1/1.</text>
</comment>
<dbReference type="InterPro" id="IPR049577">
    <property type="entry name" value="GMPP_N"/>
</dbReference>
<keyword evidence="13" id="KW-0413">Isomerase</keyword>
<evidence type="ECO:0000259" key="12">
    <source>
        <dbReference type="Pfam" id="PF22640"/>
    </source>
</evidence>
<dbReference type="CDD" id="cd02213">
    <property type="entry name" value="cupin_PMI_typeII_C"/>
    <property type="match status" value="1"/>
</dbReference>
<dbReference type="InterPro" id="IPR005835">
    <property type="entry name" value="NTP_transferase_dom"/>
</dbReference>
<dbReference type="InterPro" id="IPR029044">
    <property type="entry name" value="Nucleotide-diphossugar_trans"/>
</dbReference>
<proteinExistence type="inferred from homology"/>
<dbReference type="UniPathway" id="UPA00126">
    <property type="reaction ID" value="UER00930"/>
</dbReference>
<evidence type="ECO:0000313" key="13">
    <source>
        <dbReference type="EMBL" id="SCA96175.1"/>
    </source>
</evidence>
<dbReference type="GO" id="GO:0016853">
    <property type="term" value="F:isomerase activity"/>
    <property type="evidence" value="ECO:0007669"/>
    <property type="project" value="UniProtKB-KW"/>
</dbReference>
<dbReference type="InterPro" id="IPR001538">
    <property type="entry name" value="Man6P_isomerase-2_C"/>
</dbReference>
<dbReference type="InterPro" id="IPR011051">
    <property type="entry name" value="RmlC_Cupin_sf"/>
</dbReference>
<evidence type="ECO:0000256" key="3">
    <source>
        <dbReference type="ARBA" id="ARBA00012387"/>
    </source>
</evidence>
<evidence type="ECO:0000256" key="6">
    <source>
        <dbReference type="ARBA" id="ARBA00022741"/>
    </source>
</evidence>